<comment type="similarity">
    <text evidence="1">Belongs to the N(4)/N(6)-methyltransferase family.</text>
</comment>
<evidence type="ECO:0000259" key="9">
    <source>
        <dbReference type="Pfam" id="PF02384"/>
    </source>
</evidence>
<dbReference type="GO" id="GO:0032259">
    <property type="term" value="P:methylation"/>
    <property type="evidence" value="ECO:0007669"/>
    <property type="project" value="UniProtKB-KW"/>
</dbReference>
<feature type="domain" description="N6 adenine-specific DNA methyltransferase N-terminal" evidence="10">
    <location>
        <begin position="84"/>
        <end position="244"/>
    </location>
</feature>
<dbReference type="PIR" id="JC5217">
    <property type="entry name" value="JC5217"/>
</dbReference>
<evidence type="ECO:0000256" key="1">
    <source>
        <dbReference type="ARBA" id="ARBA00006594"/>
    </source>
</evidence>
<evidence type="ECO:0000259" key="10">
    <source>
        <dbReference type="Pfam" id="PF12161"/>
    </source>
</evidence>
<reference evidence="11" key="1">
    <citation type="journal article" date="1996" name="Gene">
        <title>The restriction-modification system of Pasteurella haemolytica is a member of a new family of type I enzymes.</title>
        <authorList>
            <person name="Highlander S.K."/>
            <person name="Garza O."/>
        </authorList>
    </citation>
    <scope>NUCLEOTIDE SEQUENCE</scope>
    <source>
        <strain evidence="11">PHL101</strain>
    </source>
</reference>
<dbReference type="PANTHER" id="PTHR42998">
    <property type="entry name" value="TYPE I RESTRICTION ENZYME HINDVIIP M PROTEIN-RELATED"/>
    <property type="match status" value="1"/>
</dbReference>
<proteinExistence type="inferred from homology"/>
<organism evidence="11">
    <name type="scientific">Mannheimia haemolytica</name>
    <name type="common">Pasteurella haemolytica</name>
    <dbReference type="NCBI Taxonomy" id="75985"/>
    <lineage>
        <taxon>Bacteria</taxon>
        <taxon>Pseudomonadati</taxon>
        <taxon>Pseudomonadota</taxon>
        <taxon>Gammaproteobacteria</taxon>
        <taxon>Pasteurellales</taxon>
        <taxon>Pasteurellaceae</taxon>
        <taxon>Mannheimia</taxon>
    </lineage>
</organism>
<dbReference type="PRINTS" id="PR00507">
    <property type="entry name" value="N12N6MTFRASE"/>
</dbReference>
<dbReference type="EC" id="2.1.1.72" evidence="2"/>
<dbReference type="PANTHER" id="PTHR42998:SF1">
    <property type="entry name" value="TYPE I RESTRICTION ENZYME HINDI METHYLASE SUBUNIT"/>
    <property type="match status" value="1"/>
</dbReference>
<feature type="region of interest" description="Disordered" evidence="8">
    <location>
        <begin position="1"/>
        <end position="71"/>
    </location>
</feature>
<protein>
    <recommendedName>
        <fullName evidence="2">site-specific DNA-methyltransferase (adenine-specific)</fullName>
        <ecNumber evidence="2">2.1.1.72</ecNumber>
    </recommendedName>
</protein>
<evidence type="ECO:0000256" key="8">
    <source>
        <dbReference type="SAM" id="MobiDB-lite"/>
    </source>
</evidence>
<evidence type="ECO:0000256" key="7">
    <source>
        <dbReference type="ARBA" id="ARBA00047942"/>
    </source>
</evidence>
<comment type="catalytic activity">
    <reaction evidence="7">
        <text>a 2'-deoxyadenosine in DNA + S-adenosyl-L-methionine = an N(6)-methyl-2'-deoxyadenosine in DNA + S-adenosyl-L-homocysteine + H(+)</text>
        <dbReference type="Rhea" id="RHEA:15197"/>
        <dbReference type="Rhea" id="RHEA-COMP:12418"/>
        <dbReference type="Rhea" id="RHEA-COMP:12419"/>
        <dbReference type="ChEBI" id="CHEBI:15378"/>
        <dbReference type="ChEBI" id="CHEBI:57856"/>
        <dbReference type="ChEBI" id="CHEBI:59789"/>
        <dbReference type="ChEBI" id="CHEBI:90615"/>
        <dbReference type="ChEBI" id="CHEBI:90616"/>
        <dbReference type="EC" id="2.1.1.72"/>
    </reaction>
</comment>
<dbReference type="AlphaFoldDB" id="P95510"/>
<dbReference type="Pfam" id="PF12161">
    <property type="entry name" value="HsdM_N"/>
    <property type="match status" value="1"/>
</dbReference>
<dbReference type="SUPFAM" id="SSF53335">
    <property type="entry name" value="S-adenosyl-L-methionine-dependent methyltransferases"/>
    <property type="match status" value="1"/>
</dbReference>
<dbReference type="EMBL" id="U46781">
    <property type="protein sequence ID" value="AAC44666.1"/>
    <property type="molecule type" value="Genomic_DNA"/>
</dbReference>
<dbReference type="GO" id="GO:0009007">
    <property type="term" value="F:site-specific DNA-methyltransferase (adenine-specific) activity"/>
    <property type="evidence" value="ECO:0007669"/>
    <property type="project" value="UniProtKB-EC"/>
</dbReference>
<evidence type="ECO:0000256" key="6">
    <source>
        <dbReference type="ARBA" id="ARBA00022747"/>
    </source>
</evidence>
<gene>
    <name evidence="11" type="primary">alxA-hsdM</name>
</gene>
<feature type="domain" description="DNA methylase adenine-specific" evidence="9">
    <location>
        <begin position="264"/>
        <end position="575"/>
    </location>
</feature>
<reference evidence="11" key="2">
    <citation type="submission" date="1996-01" db="EMBL/GenBank/DDBJ databases">
        <title>A putative leucine zipper activator of Pasteurella haemolytica leukotoxin and the potential for its modulation by slipped-strand mispairing.</title>
        <authorList>
            <person name="Highlander S.K."/>
            <person name="Garza O."/>
            <person name="Drabik K.A."/>
        </authorList>
    </citation>
    <scope>NUCLEOTIDE SEQUENCE</scope>
    <source>
        <strain evidence="11">PHL101</strain>
    </source>
</reference>
<keyword evidence="4" id="KW-0808">Transferase</keyword>
<dbReference type="Pfam" id="PF02384">
    <property type="entry name" value="N6_Mtase"/>
    <property type="match status" value="1"/>
</dbReference>
<keyword evidence="6" id="KW-0680">Restriction system</keyword>
<keyword evidence="3" id="KW-0489">Methyltransferase</keyword>
<evidence type="ECO:0000256" key="5">
    <source>
        <dbReference type="ARBA" id="ARBA00022691"/>
    </source>
</evidence>
<dbReference type="GO" id="GO:0009307">
    <property type="term" value="P:DNA restriction-modification system"/>
    <property type="evidence" value="ECO:0007669"/>
    <property type="project" value="UniProtKB-KW"/>
</dbReference>
<keyword evidence="5" id="KW-0949">S-adenosyl-L-methionine</keyword>
<dbReference type="GO" id="GO:0008170">
    <property type="term" value="F:N-methyltransferase activity"/>
    <property type="evidence" value="ECO:0007669"/>
    <property type="project" value="InterPro"/>
</dbReference>
<name>P95510_MANHA</name>
<dbReference type="REBASE" id="3582">
    <property type="entry name" value="M.PhaAI"/>
</dbReference>
<evidence type="ECO:0000256" key="4">
    <source>
        <dbReference type="ARBA" id="ARBA00022679"/>
    </source>
</evidence>
<dbReference type="InterPro" id="IPR003356">
    <property type="entry name" value="DNA_methylase_A-5"/>
</dbReference>
<sequence>MPNSTAQHSTAQHSTAQHSTAQHSTAQHSTAQHSTAQHSTAQHSTAQHSTAQHSTAQHSTAQHSTAQHSVISTSDTSQAFLNELDQTLWTAADKLRKNLDAANYKHIVLGFIFLKYISDSFTDFQAKLKTQLTTPESELYLDPALFDEQEFSQILAEELEQRDYYAAENIFWVPEQARWDNIKSLSKLNLGDELPWGDKFKGVSRLIDDAFEAIERENPKLKGVLQRIAGFGVPDEMLTGLIDLFSRTNFTQPMHNGEPVHLQAKDILGHVYEYFLGQFALAEGKKGGQYFTPKSIVTLIVEMLEPYSGRIYDPAMGSGGFFVQADRFIQAHAGNRNAISVYGQESNSTTRKLAVMNMAIRGIPFDFGDKPEDTLLNPLHIDKKMDVVMANPPFNQKEWWNESLANDPRWAYGTPPQGNANFAWLQHMIYHLSPKGKMALLPRNGSMSSQTSGEGDIRKNIVQADLVEAMIALPNQLFTNTQIPACIWIINKAKARKGEVLFINATQIGYLKDRVLRDFTADDIAKISDTYHNWQKQNGYENIPAFCYCATLDEIAKNDFVLTAGRYVGAVQEENDGVRFAEKMQELTALLNEQFKQGRELEQQIAENLKGLGYGI</sequence>
<dbReference type="GO" id="GO:0003677">
    <property type="term" value="F:DNA binding"/>
    <property type="evidence" value="ECO:0007669"/>
    <property type="project" value="InterPro"/>
</dbReference>
<dbReference type="InterPro" id="IPR022749">
    <property type="entry name" value="D12N6_MeTrfase_N"/>
</dbReference>
<evidence type="ECO:0000256" key="2">
    <source>
        <dbReference type="ARBA" id="ARBA00011900"/>
    </source>
</evidence>
<dbReference type="Gene3D" id="1.20.1260.30">
    <property type="match status" value="1"/>
</dbReference>
<dbReference type="InterPro" id="IPR052916">
    <property type="entry name" value="Type-I_RE_MTase_Subunit"/>
</dbReference>
<dbReference type="InterPro" id="IPR038333">
    <property type="entry name" value="T1MK-like_N_sf"/>
</dbReference>
<dbReference type="InterPro" id="IPR029063">
    <property type="entry name" value="SAM-dependent_MTases_sf"/>
</dbReference>
<accession>P95510</accession>
<dbReference type="Gene3D" id="3.40.50.150">
    <property type="entry name" value="Vaccinia Virus protein VP39"/>
    <property type="match status" value="1"/>
</dbReference>
<evidence type="ECO:0000256" key="3">
    <source>
        <dbReference type="ARBA" id="ARBA00022603"/>
    </source>
</evidence>
<evidence type="ECO:0000313" key="11">
    <source>
        <dbReference type="EMBL" id="AAC44666.1"/>
    </source>
</evidence>